<dbReference type="InterPro" id="IPR016152">
    <property type="entry name" value="PTrfase/Anion_transptr"/>
</dbReference>
<accession>A0ABZ2SUA8</accession>
<protein>
    <submittedName>
        <fullName evidence="7">PTS system, fructose-specific IIA component</fullName>
    </submittedName>
</protein>
<evidence type="ECO:0000259" key="6">
    <source>
        <dbReference type="PROSITE" id="PS51094"/>
    </source>
</evidence>
<dbReference type="RefSeq" id="WP_207940383.1">
    <property type="nucleotide sequence ID" value="NZ_CP147251.1"/>
</dbReference>
<keyword evidence="8" id="KW-1185">Reference proteome</keyword>
<feature type="domain" description="PTS EIIA type-2" evidence="6">
    <location>
        <begin position="9"/>
        <end position="154"/>
    </location>
</feature>
<keyword evidence="3" id="KW-0762">Sugar transport</keyword>
<dbReference type="Pfam" id="PF00359">
    <property type="entry name" value="PTS_EIIA_2"/>
    <property type="match status" value="1"/>
</dbReference>
<dbReference type="PROSITE" id="PS00372">
    <property type="entry name" value="PTS_EIIA_TYPE_2_HIS"/>
    <property type="match status" value="1"/>
</dbReference>
<organism evidence="7 8">
    <name type="scientific">Candidatus Enterococcus lowellii</name>
    <dbReference type="NCBI Taxonomy" id="2230877"/>
    <lineage>
        <taxon>Bacteria</taxon>
        <taxon>Bacillati</taxon>
        <taxon>Bacillota</taxon>
        <taxon>Bacilli</taxon>
        <taxon>Lactobacillales</taxon>
        <taxon>Enterococcaceae</taxon>
        <taxon>Enterococcus</taxon>
    </lineage>
</organism>
<dbReference type="CDD" id="cd00211">
    <property type="entry name" value="PTS_IIA_fru"/>
    <property type="match status" value="1"/>
</dbReference>
<keyword evidence="4" id="KW-0808">Transferase</keyword>
<evidence type="ECO:0000256" key="1">
    <source>
        <dbReference type="ARBA" id="ARBA00022448"/>
    </source>
</evidence>
<dbReference type="InterPro" id="IPR051541">
    <property type="entry name" value="PTS_SugarTrans_NitroReg"/>
</dbReference>
<sequence length="156" mass="17961">MEKPESNKNVISEDLIFLDKEVSSQDEIIQLIVDNAQEKGYVSDKENLYNAVKKREQEVPTAIGYSIAIPHGKTDAVSHPFIAFVRAEQEVRWTEKSEEMVRLIFLIGVPENSENNLHLKFISQLSKRLLDEEFRDKLLNQKNKTGVFEQLSSIEI</sequence>
<dbReference type="PANTHER" id="PTHR47738:SF2">
    <property type="entry name" value="PTS SYSTEM FRUCTOSE-LIKE EIIA COMPONENT"/>
    <property type="match status" value="1"/>
</dbReference>
<keyword evidence="2" id="KW-0597">Phosphoprotein</keyword>
<evidence type="ECO:0000313" key="8">
    <source>
        <dbReference type="Proteomes" id="UP000664701"/>
    </source>
</evidence>
<reference evidence="7 8" key="1">
    <citation type="submission" date="2024-03" db="EMBL/GenBank/DDBJ databases">
        <title>The Genome Sequence of Enterococcus sp. DIV2402.</title>
        <authorList>
            <consortium name="The Broad Institute Genomics Platform"/>
            <consortium name="The Broad Institute Microbial Omics Core"/>
            <consortium name="The Broad Institute Genomic Center for Infectious Diseases"/>
            <person name="Earl A."/>
            <person name="Manson A."/>
            <person name="Gilmore M."/>
            <person name="Schwartman J."/>
            <person name="Shea T."/>
            <person name="Abouelleil A."/>
            <person name="Cao P."/>
            <person name="Chapman S."/>
            <person name="Cusick C."/>
            <person name="Young S."/>
            <person name="Neafsey D."/>
            <person name="Nusbaum C."/>
            <person name="Birren B."/>
        </authorList>
    </citation>
    <scope>NUCLEOTIDE SEQUENCE [LARGE SCALE GENOMIC DNA]</scope>
    <source>
        <strain evidence="7 8">DIV2402</strain>
    </source>
</reference>
<evidence type="ECO:0000256" key="4">
    <source>
        <dbReference type="ARBA" id="ARBA00022679"/>
    </source>
</evidence>
<evidence type="ECO:0000256" key="5">
    <source>
        <dbReference type="ARBA" id="ARBA00022683"/>
    </source>
</evidence>
<dbReference type="SUPFAM" id="SSF55804">
    <property type="entry name" value="Phoshotransferase/anion transport protein"/>
    <property type="match status" value="1"/>
</dbReference>
<keyword evidence="1" id="KW-0813">Transport</keyword>
<evidence type="ECO:0000313" key="7">
    <source>
        <dbReference type="EMBL" id="WYJ77494.1"/>
    </source>
</evidence>
<name>A0ABZ2SUA8_9ENTE</name>
<keyword evidence="5" id="KW-0598">Phosphotransferase system</keyword>
<dbReference type="InterPro" id="IPR004715">
    <property type="entry name" value="PTS_IIA_fruc"/>
</dbReference>
<proteinExistence type="predicted"/>
<dbReference type="PANTHER" id="PTHR47738">
    <property type="entry name" value="PTS SYSTEM FRUCTOSE-LIKE EIIA COMPONENT-RELATED"/>
    <property type="match status" value="1"/>
</dbReference>
<dbReference type="NCBIfam" id="TIGR00848">
    <property type="entry name" value="fruA"/>
    <property type="match status" value="1"/>
</dbReference>
<evidence type="ECO:0000256" key="2">
    <source>
        <dbReference type="ARBA" id="ARBA00022553"/>
    </source>
</evidence>
<dbReference type="PROSITE" id="PS51094">
    <property type="entry name" value="PTS_EIIA_TYPE_2"/>
    <property type="match status" value="1"/>
</dbReference>
<gene>
    <name evidence="7" type="ORF">DOK78_002132</name>
</gene>
<dbReference type="EMBL" id="CP147251">
    <property type="protein sequence ID" value="WYJ77494.1"/>
    <property type="molecule type" value="Genomic_DNA"/>
</dbReference>
<dbReference type="Proteomes" id="UP000664701">
    <property type="component" value="Chromosome"/>
</dbReference>
<dbReference type="InterPro" id="IPR002178">
    <property type="entry name" value="PTS_EIIA_type-2_dom"/>
</dbReference>
<evidence type="ECO:0000256" key="3">
    <source>
        <dbReference type="ARBA" id="ARBA00022597"/>
    </source>
</evidence>
<dbReference type="Gene3D" id="3.40.930.10">
    <property type="entry name" value="Mannitol-specific EII, Chain A"/>
    <property type="match status" value="1"/>
</dbReference>